<dbReference type="EMBL" id="CP043506">
    <property type="protein sequence ID" value="QEO18576.1"/>
    <property type="molecule type" value="Genomic_DNA"/>
</dbReference>
<comment type="similarity">
    <text evidence="2 5">Belongs to the DegT/DnrJ/EryC1 family.</text>
</comment>
<dbReference type="PIRSF" id="PIRSF000390">
    <property type="entry name" value="PLP_StrS"/>
    <property type="match status" value="1"/>
</dbReference>
<dbReference type="Gene3D" id="3.40.640.10">
    <property type="entry name" value="Type I PLP-dependent aspartate aminotransferase-like (Major domain)"/>
    <property type="match status" value="1"/>
</dbReference>
<dbReference type="PANTHER" id="PTHR30244:SF9">
    <property type="entry name" value="PROTEIN RV3402C"/>
    <property type="match status" value="1"/>
</dbReference>
<reference evidence="6 7" key="1">
    <citation type="submission" date="2019-09" db="EMBL/GenBank/DDBJ databases">
        <title>Genome sequencing of strain KACC 21233.</title>
        <authorList>
            <person name="Heo J."/>
            <person name="Kim S.-J."/>
            <person name="Kim J.-S."/>
            <person name="Hong S.-B."/>
            <person name="Kwon S.-W."/>
        </authorList>
    </citation>
    <scope>NUCLEOTIDE SEQUENCE [LARGE SCALE GENOMIC DNA]</scope>
    <source>
        <strain evidence="6 7">KACC 21233</strain>
    </source>
</reference>
<dbReference type="SUPFAM" id="SSF53383">
    <property type="entry name" value="PLP-dependent transferases"/>
    <property type="match status" value="1"/>
</dbReference>
<dbReference type="GO" id="GO:0008483">
    <property type="term" value="F:transaminase activity"/>
    <property type="evidence" value="ECO:0007669"/>
    <property type="project" value="UniProtKB-KW"/>
</dbReference>
<dbReference type="KEGG" id="acek:FLP30_05515"/>
<gene>
    <name evidence="6" type="ORF">FLP30_05515</name>
</gene>
<feature type="active site" description="Proton acceptor" evidence="3">
    <location>
        <position position="178"/>
    </location>
</feature>
<name>A0A5C1YQD7_9PROT</name>
<evidence type="ECO:0000256" key="3">
    <source>
        <dbReference type="PIRSR" id="PIRSR000390-1"/>
    </source>
</evidence>
<keyword evidence="6" id="KW-0032">Aminotransferase</keyword>
<evidence type="ECO:0000256" key="4">
    <source>
        <dbReference type="PIRSR" id="PIRSR000390-2"/>
    </source>
</evidence>
<feature type="modified residue" description="N6-(pyridoxal phosphate)lysine" evidence="4">
    <location>
        <position position="178"/>
    </location>
</feature>
<evidence type="ECO:0000256" key="5">
    <source>
        <dbReference type="RuleBase" id="RU004508"/>
    </source>
</evidence>
<keyword evidence="1 4" id="KW-0663">Pyridoxal phosphate</keyword>
<dbReference type="GO" id="GO:0030170">
    <property type="term" value="F:pyridoxal phosphate binding"/>
    <property type="evidence" value="ECO:0007669"/>
    <property type="project" value="TreeGrafter"/>
</dbReference>
<dbReference type="AlphaFoldDB" id="A0A5C1YQD7"/>
<dbReference type="GO" id="GO:0000271">
    <property type="term" value="P:polysaccharide biosynthetic process"/>
    <property type="evidence" value="ECO:0007669"/>
    <property type="project" value="TreeGrafter"/>
</dbReference>
<dbReference type="Proteomes" id="UP000324536">
    <property type="component" value="Chromosome"/>
</dbReference>
<dbReference type="InterPro" id="IPR015424">
    <property type="entry name" value="PyrdxlP-dep_Trfase"/>
</dbReference>
<dbReference type="PANTHER" id="PTHR30244">
    <property type="entry name" value="TRANSAMINASE"/>
    <property type="match status" value="1"/>
</dbReference>
<accession>A0A5C1YQD7</accession>
<evidence type="ECO:0000313" key="7">
    <source>
        <dbReference type="Proteomes" id="UP000324536"/>
    </source>
</evidence>
<dbReference type="InterPro" id="IPR015421">
    <property type="entry name" value="PyrdxlP-dep_Trfase_major"/>
</dbReference>
<sequence length="362" mass="38790">MPTLEHIIPYLAQIDTNRWYTNHGPLCAALQEQLARFWGLEYEHVALTTSATSGITLALNAHEVQPGLRCLMPSWTFTASAGAVVAAHLRPHFVDVRADTWCPDPTEMETLAQAPDVGAMLVVVPFGTPIDLAVWDGVSQRTGKPVIIDAAAAFDTLRADGPMPVAHCTTVVSMHATKVFGLGEGGAVLSRDPVLAERVRTLARFGFAGTRAAQLPGINAKISEYTAAVGLAGLDYWPRTRANWQAATALYRQHLPATLLPPGGCGDHWVTSTLNILWPDSATQLADTLAGQGIGSVSWWGTGCHTQPAYATCTRQPLPVTERLGHSALALPFWQDIGTEQVLRICATLTQALDSMDLNTAG</sequence>
<keyword evidence="6" id="KW-0808">Transferase</keyword>
<dbReference type="Pfam" id="PF01041">
    <property type="entry name" value="DegT_DnrJ_EryC1"/>
    <property type="match status" value="1"/>
</dbReference>
<evidence type="ECO:0000313" key="6">
    <source>
        <dbReference type="EMBL" id="QEO18576.1"/>
    </source>
</evidence>
<evidence type="ECO:0000256" key="1">
    <source>
        <dbReference type="ARBA" id="ARBA00022898"/>
    </source>
</evidence>
<dbReference type="InterPro" id="IPR000653">
    <property type="entry name" value="DegT/StrS_aminotransferase"/>
</dbReference>
<proteinExistence type="inferred from homology"/>
<dbReference type="OrthoDB" id="7260855at2"/>
<keyword evidence="7" id="KW-1185">Reference proteome</keyword>
<organism evidence="6 7">
    <name type="scientific">Acetobacter vaccinii</name>
    <dbReference type="NCBI Taxonomy" id="2592655"/>
    <lineage>
        <taxon>Bacteria</taxon>
        <taxon>Pseudomonadati</taxon>
        <taxon>Pseudomonadota</taxon>
        <taxon>Alphaproteobacteria</taxon>
        <taxon>Acetobacterales</taxon>
        <taxon>Acetobacteraceae</taxon>
        <taxon>Acetobacter</taxon>
    </lineage>
</organism>
<protein>
    <submittedName>
        <fullName evidence="6">Aminotransferase</fullName>
    </submittedName>
</protein>
<evidence type="ECO:0000256" key="2">
    <source>
        <dbReference type="ARBA" id="ARBA00037999"/>
    </source>
</evidence>